<gene>
    <name evidence="19" type="primary">ND4</name>
</gene>
<dbReference type="InterPro" id="IPR010227">
    <property type="entry name" value="NADH_Q_OxRdtase_chainM/4"/>
</dbReference>
<keyword evidence="9 16" id="KW-0249">Electron transport</keyword>
<comment type="catalytic activity">
    <reaction evidence="15 16">
        <text>a ubiquinone + NADH + 5 H(+)(in) = a ubiquinol + NAD(+) + 4 H(+)(out)</text>
        <dbReference type="Rhea" id="RHEA:29091"/>
        <dbReference type="Rhea" id="RHEA-COMP:9565"/>
        <dbReference type="Rhea" id="RHEA-COMP:9566"/>
        <dbReference type="ChEBI" id="CHEBI:15378"/>
        <dbReference type="ChEBI" id="CHEBI:16389"/>
        <dbReference type="ChEBI" id="CHEBI:17976"/>
        <dbReference type="ChEBI" id="CHEBI:57540"/>
        <dbReference type="ChEBI" id="CHEBI:57945"/>
        <dbReference type="EC" id="7.1.1.2"/>
    </reaction>
</comment>
<keyword evidence="11 16" id="KW-0520">NAD</keyword>
<keyword evidence="8" id="KW-1278">Translocase</keyword>
<feature type="transmembrane region" description="Helical" evidence="16">
    <location>
        <begin position="388"/>
        <end position="409"/>
    </location>
</feature>
<dbReference type="GO" id="GO:0048039">
    <property type="term" value="F:ubiquinone binding"/>
    <property type="evidence" value="ECO:0007669"/>
    <property type="project" value="TreeGrafter"/>
</dbReference>
<proteinExistence type="inferred from homology"/>
<evidence type="ECO:0000256" key="12">
    <source>
        <dbReference type="ARBA" id="ARBA00023075"/>
    </source>
</evidence>
<dbReference type="PANTHER" id="PTHR43507:SF20">
    <property type="entry name" value="NADH-UBIQUINONE OXIDOREDUCTASE CHAIN 4"/>
    <property type="match status" value="1"/>
</dbReference>
<feature type="transmembrane region" description="Helical" evidence="16">
    <location>
        <begin position="218"/>
        <end position="236"/>
    </location>
</feature>
<keyword evidence="5 16" id="KW-0813">Transport</keyword>
<evidence type="ECO:0000256" key="1">
    <source>
        <dbReference type="ARBA" id="ARBA00004225"/>
    </source>
</evidence>
<feature type="domain" description="NADH:quinone oxidoreductase/Mrp antiporter transmembrane" evidence="17">
    <location>
        <begin position="111"/>
        <end position="393"/>
    </location>
</feature>
<dbReference type="GO" id="GO:0042773">
    <property type="term" value="P:ATP synthesis coupled electron transport"/>
    <property type="evidence" value="ECO:0007669"/>
    <property type="project" value="InterPro"/>
</dbReference>
<dbReference type="CTD" id="4538"/>
<dbReference type="GO" id="GO:0008137">
    <property type="term" value="F:NADH dehydrogenase (ubiquinone) activity"/>
    <property type="evidence" value="ECO:0007669"/>
    <property type="project" value="UniProtKB-UniRule"/>
</dbReference>
<evidence type="ECO:0000256" key="7">
    <source>
        <dbReference type="ARBA" id="ARBA00022692"/>
    </source>
</evidence>
<keyword evidence="12 16" id="KW-0830">Ubiquinone</keyword>
<keyword evidence="10 16" id="KW-1133">Transmembrane helix</keyword>
<evidence type="ECO:0000256" key="15">
    <source>
        <dbReference type="ARBA" id="ARBA00049551"/>
    </source>
</evidence>
<evidence type="ECO:0000256" key="16">
    <source>
        <dbReference type="RuleBase" id="RU003297"/>
    </source>
</evidence>
<dbReference type="EC" id="7.1.1.2" evidence="3 16"/>
<evidence type="ECO:0000256" key="13">
    <source>
        <dbReference type="ARBA" id="ARBA00023128"/>
    </source>
</evidence>
<accession>A0A6C0FN17</accession>
<feature type="transmembrane region" description="Helical" evidence="16">
    <location>
        <begin position="350"/>
        <end position="368"/>
    </location>
</feature>
<dbReference type="NCBIfam" id="TIGR01972">
    <property type="entry name" value="NDH_I_M"/>
    <property type="match status" value="1"/>
</dbReference>
<keyword evidence="14 16" id="KW-0472">Membrane</keyword>
<keyword evidence="7 16" id="KW-0812">Transmembrane</keyword>
<feature type="transmembrane region" description="Helical" evidence="16">
    <location>
        <begin position="92"/>
        <end position="109"/>
    </location>
</feature>
<evidence type="ECO:0000313" key="19">
    <source>
        <dbReference type="EMBL" id="QHT54215.1"/>
    </source>
</evidence>
<organism evidence="19">
    <name type="scientific">Amphiura sinicola</name>
    <dbReference type="NCBI Taxonomy" id="2705302"/>
    <lineage>
        <taxon>Eukaryota</taxon>
        <taxon>Metazoa</taxon>
        <taxon>Echinodermata</taxon>
        <taxon>Eleutherozoa</taxon>
        <taxon>Asterozoa</taxon>
        <taxon>Ophiuroidea</taxon>
        <taxon>Myophiuroidea</taxon>
        <taxon>Metophiurida</taxon>
        <taxon>Ophintegrida</taxon>
        <taxon>Amphilepidida</taxon>
        <taxon>Ophiurina</taxon>
        <taxon>Gnathophiurina</taxon>
        <taxon>Amphiuroidea</taxon>
        <taxon>Amphiuridae</taxon>
        <taxon>Amphiura</taxon>
    </lineage>
</organism>
<keyword evidence="13 16" id="KW-0496">Mitochondrion</keyword>
<reference evidence="19" key="1">
    <citation type="journal article" date="2019" name="Mar. Biol. Res.">
        <title>Mitochondrial gene rearrangement and phylogenetic relationships in the Amphilepidida and Ophiacanthida (Echinodermata, Ophiuroidea).</title>
        <authorList>
            <person name="Lee T."/>
            <person name="Bae Y.J."/>
            <person name="Shin S."/>
        </authorList>
    </citation>
    <scope>NUCLEOTIDE SEQUENCE</scope>
</reference>
<keyword evidence="6 16" id="KW-0679">Respiratory chain</keyword>
<evidence type="ECO:0000256" key="11">
    <source>
        <dbReference type="ARBA" id="ARBA00023027"/>
    </source>
</evidence>
<dbReference type="GeneID" id="43964920"/>
<feature type="transmembrane region" description="Helical" evidence="16">
    <location>
        <begin position="430"/>
        <end position="450"/>
    </location>
</feature>
<dbReference type="Pfam" id="PF00361">
    <property type="entry name" value="Proton_antipo_M"/>
    <property type="match status" value="1"/>
</dbReference>
<sequence>MYLLIFSTLGIVITTWIIPRKNLWASTISQASTILIVSNLILLPINSPFLYNNIFHADSISSPLILLSFWLLPVSLLASISHLQNTSHLNQQTFITLLLFILLALIITFTSSNILLFFIGFESTLIPTLFLITNWGMNEARIEAGYYFIFYTLISSLPLLLALISIYNVNNHLNISIFNYFPINTNNQILTVACLTAFLVKVPIFGFHLWLPKAHVEAPVAGSMILAAILLKMGGYGLIRLTTILNANINDSFNNYLIPFCCWGGALTSLICITQTDLKALIAYSSVSHMSFMVAAIASITSWGVIGSLIVMIAHGIVSSGLFCIANIFYERSGTRTLLINRNIKNIFSVTPLIWLVLACANLGLPPLPNSIGEIIVFSSVSINSLTNFVPCLLGVLFTGIFSLTIYQLTNSGTSFSWHKNHSPHSEREILSLFLHLTPLILLIISINSLTI</sequence>
<dbReference type="InterPro" id="IPR003918">
    <property type="entry name" value="NADH_UbQ_OxRdtase"/>
</dbReference>
<dbReference type="InterPro" id="IPR000260">
    <property type="entry name" value="NADH4_N"/>
</dbReference>
<comment type="subcellular location">
    <subcellularLocation>
        <location evidence="1 16">Mitochondrion membrane</location>
        <topology evidence="1 16">Multi-pass membrane protein</topology>
    </subcellularLocation>
</comment>
<feature type="transmembrane region" description="Helical" evidence="16">
    <location>
        <begin position="60"/>
        <end position="80"/>
    </location>
</feature>
<evidence type="ECO:0000259" key="17">
    <source>
        <dbReference type="Pfam" id="PF00361"/>
    </source>
</evidence>
<evidence type="ECO:0000256" key="8">
    <source>
        <dbReference type="ARBA" id="ARBA00022967"/>
    </source>
</evidence>
<feature type="transmembrane region" description="Helical" evidence="16">
    <location>
        <begin position="306"/>
        <end position="330"/>
    </location>
</feature>
<feature type="transmembrane region" description="Helical" evidence="16">
    <location>
        <begin position="189"/>
        <end position="211"/>
    </location>
</feature>
<dbReference type="PANTHER" id="PTHR43507">
    <property type="entry name" value="NADH-UBIQUINONE OXIDOREDUCTASE CHAIN 4"/>
    <property type="match status" value="1"/>
</dbReference>
<dbReference type="RefSeq" id="YP_009730159.1">
    <property type="nucleotide sequence ID" value="NC_045938.1"/>
</dbReference>
<dbReference type="InterPro" id="IPR001750">
    <property type="entry name" value="ND/Mrp_TM"/>
</dbReference>
<evidence type="ECO:0000259" key="18">
    <source>
        <dbReference type="Pfam" id="PF01059"/>
    </source>
</evidence>
<evidence type="ECO:0000256" key="9">
    <source>
        <dbReference type="ARBA" id="ARBA00022982"/>
    </source>
</evidence>
<feature type="transmembrane region" description="Helical" evidence="16">
    <location>
        <begin position="148"/>
        <end position="169"/>
    </location>
</feature>
<evidence type="ECO:0000256" key="10">
    <source>
        <dbReference type="ARBA" id="ARBA00022989"/>
    </source>
</evidence>
<protein>
    <recommendedName>
        <fullName evidence="4 16">NADH-ubiquinone oxidoreductase chain 4</fullName>
        <ecNumber evidence="3 16">7.1.1.2</ecNumber>
    </recommendedName>
</protein>
<dbReference type="GO" id="GO:0015990">
    <property type="term" value="P:electron transport coupled proton transport"/>
    <property type="evidence" value="ECO:0007669"/>
    <property type="project" value="TreeGrafter"/>
</dbReference>
<evidence type="ECO:0000256" key="6">
    <source>
        <dbReference type="ARBA" id="ARBA00022660"/>
    </source>
</evidence>
<name>A0A6C0FN17_9ECHI</name>
<feature type="transmembrane region" description="Helical" evidence="16">
    <location>
        <begin position="281"/>
        <end position="300"/>
    </location>
</feature>
<evidence type="ECO:0000256" key="4">
    <source>
        <dbReference type="ARBA" id="ARBA00021006"/>
    </source>
</evidence>
<comment type="similarity">
    <text evidence="2 16">Belongs to the complex I subunit 4 family.</text>
</comment>
<dbReference type="PRINTS" id="PR01437">
    <property type="entry name" value="NUOXDRDTASE4"/>
</dbReference>
<feature type="transmembrane region" description="Helical" evidence="16">
    <location>
        <begin position="23"/>
        <end position="45"/>
    </location>
</feature>
<evidence type="ECO:0000256" key="3">
    <source>
        <dbReference type="ARBA" id="ARBA00012944"/>
    </source>
</evidence>
<dbReference type="EMBL" id="MK343094">
    <property type="protein sequence ID" value="QHT54215.1"/>
    <property type="molecule type" value="Genomic_DNA"/>
</dbReference>
<comment type="function">
    <text evidence="16">Core subunit of the mitochondrial membrane respiratory chain NADH dehydrogenase (Complex I) which catalyzes electron transfer from NADH through the respiratory chain, using ubiquinone as an electron acceptor. Essential for the catalytic activity and assembly of complex I.</text>
</comment>
<dbReference type="Pfam" id="PF01059">
    <property type="entry name" value="Oxidored_q5_N"/>
    <property type="match status" value="1"/>
</dbReference>
<geneLocation type="mitochondrion" evidence="19"/>
<evidence type="ECO:0000256" key="2">
    <source>
        <dbReference type="ARBA" id="ARBA00009025"/>
    </source>
</evidence>
<evidence type="ECO:0000256" key="5">
    <source>
        <dbReference type="ARBA" id="ARBA00022448"/>
    </source>
</evidence>
<dbReference type="GO" id="GO:0003954">
    <property type="term" value="F:NADH dehydrogenase activity"/>
    <property type="evidence" value="ECO:0007669"/>
    <property type="project" value="TreeGrafter"/>
</dbReference>
<feature type="transmembrane region" description="Helical" evidence="16">
    <location>
        <begin position="256"/>
        <end position="274"/>
    </location>
</feature>
<dbReference type="GO" id="GO:0031966">
    <property type="term" value="C:mitochondrial membrane"/>
    <property type="evidence" value="ECO:0007669"/>
    <property type="project" value="UniProtKB-SubCell"/>
</dbReference>
<evidence type="ECO:0000256" key="14">
    <source>
        <dbReference type="ARBA" id="ARBA00023136"/>
    </source>
</evidence>
<dbReference type="AlphaFoldDB" id="A0A6C0FN17"/>
<feature type="domain" description="NADH:ubiquinone oxidoreductase chain 4 N-terminal" evidence="18">
    <location>
        <begin position="1"/>
        <end position="108"/>
    </location>
</feature>